<gene>
    <name evidence="4" type="ORF">PAC_18018</name>
</gene>
<dbReference type="InterPro" id="IPR022703">
    <property type="entry name" value="DUF3533"/>
</dbReference>
<evidence type="ECO:0000256" key="2">
    <source>
        <dbReference type="SAM" id="Phobius"/>
    </source>
</evidence>
<protein>
    <recommendedName>
        <fullName evidence="3">DUF3533 domain-containing protein</fullName>
    </recommendedName>
</protein>
<feature type="transmembrane region" description="Helical" evidence="2">
    <location>
        <begin position="228"/>
        <end position="247"/>
    </location>
</feature>
<keyword evidence="5" id="KW-1185">Reference proteome</keyword>
<keyword evidence="2" id="KW-0812">Transmembrane</keyword>
<feature type="compositionally biased region" description="Basic and acidic residues" evidence="1">
    <location>
        <begin position="460"/>
        <end position="486"/>
    </location>
</feature>
<dbReference type="Pfam" id="PF12051">
    <property type="entry name" value="DUF3533"/>
    <property type="match status" value="1"/>
</dbReference>
<evidence type="ECO:0000256" key="1">
    <source>
        <dbReference type="SAM" id="MobiDB-lite"/>
    </source>
</evidence>
<reference evidence="4 5" key="1">
    <citation type="submission" date="2016-03" db="EMBL/GenBank/DDBJ databases">
        <authorList>
            <person name="Ploux O."/>
        </authorList>
    </citation>
    <scope>NUCLEOTIDE SEQUENCE [LARGE SCALE GENOMIC DNA]</scope>
    <source>
        <strain evidence="4 5">UAMH 11012</strain>
    </source>
</reference>
<sequence length="505" mass="56884">MALLQGYPKARDRTGRMKGHEREVRPSRSAYFKAAGLNFFLLQILFLGLFCYIFGSIFQQGGHTHNFNIAFVDYDGGVIGTSVRNAYAELKADTFPSLQEHPASDYPTIDQIRKSVCKTDFWGAIYILPGASQRLESALSGSSSASTYNRSDVLAYIWNEARYPTIADSSISANIQTLSSAARVAYSAVNGTGVQMLNTSDHASISVFANPWQISSINLQPTSQGSRLIYNTLVIILILIQEFFYLGTINGLYAQFKFYVRFLPHRIVVYRSAISLAYTLCGSLCVAGSIWAFKAGWEVNGNQFVLTWMILWLFAHVNFQWLDVFSVWAPPQFVPMALITWVIFNVSSILVPFELSPGFYRWAYAMPAHEVYLTLIDIWSAGCNPHLSYTLPILFSLEVVGFLLSALGVYRRCHYAVLAEEAQKAAFQDRLNAAMEFERRHDEEMREALEGSQEMISQAKEREELGEVIEKQDTQARKQRQRRESRACNMGPSFDLVGSKTNDSS</sequence>
<dbReference type="GO" id="GO:0016020">
    <property type="term" value="C:membrane"/>
    <property type="evidence" value="ECO:0007669"/>
    <property type="project" value="TreeGrafter"/>
</dbReference>
<name>A0A1L7XSY8_9HELO</name>
<dbReference type="STRING" id="576137.A0A1L7XSY8"/>
<dbReference type="OrthoDB" id="2140105at2759"/>
<keyword evidence="2" id="KW-0472">Membrane</keyword>
<feature type="region of interest" description="Disordered" evidence="1">
    <location>
        <begin position="460"/>
        <end position="505"/>
    </location>
</feature>
<dbReference type="AlphaFoldDB" id="A0A1L7XSY8"/>
<organism evidence="4 5">
    <name type="scientific">Phialocephala subalpina</name>
    <dbReference type="NCBI Taxonomy" id="576137"/>
    <lineage>
        <taxon>Eukaryota</taxon>
        <taxon>Fungi</taxon>
        <taxon>Dikarya</taxon>
        <taxon>Ascomycota</taxon>
        <taxon>Pezizomycotina</taxon>
        <taxon>Leotiomycetes</taxon>
        <taxon>Helotiales</taxon>
        <taxon>Mollisiaceae</taxon>
        <taxon>Phialocephala</taxon>
        <taxon>Phialocephala fortinii species complex</taxon>
    </lineage>
</organism>
<feature type="transmembrane region" description="Helical" evidence="2">
    <location>
        <begin position="304"/>
        <end position="321"/>
    </location>
</feature>
<feature type="transmembrane region" description="Helical" evidence="2">
    <location>
        <begin position="35"/>
        <end position="58"/>
    </location>
</feature>
<feature type="transmembrane region" description="Helical" evidence="2">
    <location>
        <begin position="268"/>
        <end position="292"/>
    </location>
</feature>
<dbReference type="InterPro" id="IPR053001">
    <property type="entry name" value="MNNG_permease-like"/>
</dbReference>
<feature type="transmembrane region" description="Helical" evidence="2">
    <location>
        <begin position="389"/>
        <end position="410"/>
    </location>
</feature>
<proteinExistence type="predicted"/>
<dbReference type="PANTHER" id="PTHR34814:SF2">
    <property type="entry name" value="DUF3533 DOMAIN-CONTAINING PROTEIN"/>
    <property type="match status" value="1"/>
</dbReference>
<dbReference type="PANTHER" id="PTHR34814">
    <property type="entry name" value="NITROSOGUANIDINE RESISTANCE PROTEIN SNG1"/>
    <property type="match status" value="1"/>
</dbReference>
<accession>A0A1L7XSY8</accession>
<evidence type="ECO:0000313" key="5">
    <source>
        <dbReference type="Proteomes" id="UP000184330"/>
    </source>
</evidence>
<keyword evidence="2" id="KW-1133">Transmembrane helix</keyword>
<dbReference type="Proteomes" id="UP000184330">
    <property type="component" value="Unassembled WGS sequence"/>
</dbReference>
<evidence type="ECO:0000259" key="3">
    <source>
        <dbReference type="Pfam" id="PF12051"/>
    </source>
</evidence>
<feature type="transmembrane region" description="Helical" evidence="2">
    <location>
        <begin position="333"/>
        <end position="353"/>
    </location>
</feature>
<evidence type="ECO:0000313" key="4">
    <source>
        <dbReference type="EMBL" id="CZR68119.1"/>
    </source>
</evidence>
<feature type="domain" description="DUF3533" evidence="3">
    <location>
        <begin position="38"/>
        <end position="402"/>
    </location>
</feature>
<dbReference type="EMBL" id="FJOG01000051">
    <property type="protein sequence ID" value="CZR68119.1"/>
    <property type="molecule type" value="Genomic_DNA"/>
</dbReference>